<dbReference type="PROSITE" id="PS00045">
    <property type="entry name" value="HISTONE_LIKE"/>
    <property type="match status" value="1"/>
</dbReference>
<evidence type="ECO:0000256" key="1">
    <source>
        <dbReference type="ARBA" id="ARBA00023125"/>
    </source>
</evidence>
<keyword evidence="1" id="KW-0238">DNA-binding</keyword>
<dbReference type="GO" id="GO:0003677">
    <property type="term" value="F:DNA binding"/>
    <property type="evidence" value="ECO:0007669"/>
    <property type="project" value="UniProtKB-KW"/>
</dbReference>
<proteinExistence type="inferred from homology"/>
<feature type="chain" id="PRO_5031378317" description="DNA-binding protein HU" evidence="3">
    <location>
        <begin position="19"/>
        <end position="141"/>
    </location>
</feature>
<organism evidence="4">
    <name type="scientific">Octactis speculum</name>
    <dbReference type="NCBI Taxonomy" id="3111310"/>
    <lineage>
        <taxon>Eukaryota</taxon>
        <taxon>Sar</taxon>
        <taxon>Stramenopiles</taxon>
        <taxon>Ochrophyta</taxon>
        <taxon>Dictyochophyceae</taxon>
        <taxon>Dictyochales</taxon>
        <taxon>Dictyochaceae</taxon>
        <taxon>Octactis</taxon>
    </lineage>
</organism>
<dbReference type="CDD" id="cd13831">
    <property type="entry name" value="HU"/>
    <property type="match status" value="1"/>
</dbReference>
<comment type="similarity">
    <text evidence="2">Belongs to the bacterial histone-like protein family.</text>
</comment>
<dbReference type="InterPro" id="IPR020816">
    <property type="entry name" value="Histone-like_DNA-bd_CS"/>
</dbReference>
<dbReference type="SMART" id="SM00411">
    <property type="entry name" value="BHL"/>
    <property type="match status" value="1"/>
</dbReference>
<reference evidence="4" key="1">
    <citation type="submission" date="2021-01" db="EMBL/GenBank/DDBJ databases">
        <authorList>
            <person name="Corre E."/>
            <person name="Pelletier E."/>
            <person name="Niang G."/>
            <person name="Scheremetjew M."/>
            <person name="Finn R."/>
            <person name="Kale V."/>
            <person name="Holt S."/>
            <person name="Cochrane G."/>
            <person name="Meng A."/>
            <person name="Brown T."/>
            <person name="Cohen L."/>
        </authorList>
    </citation>
    <scope>NUCLEOTIDE SEQUENCE</scope>
    <source>
        <strain evidence="4">CCMP1381</strain>
    </source>
</reference>
<dbReference type="PANTHER" id="PTHR33175:SF3">
    <property type="entry name" value="DNA-BINDING PROTEIN HU-BETA"/>
    <property type="match status" value="1"/>
</dbReference>
<dbReference type="EMBL" id="HBGS01049306">
    <property type="protein sequence ID" value="CAD9464395.1"/>
    <property type="molecule type" value="Transcribed_RNA"/>
</dbReference>
<dbReference type="Gene3D" id="4.10.520.10">
    <property type="entry name" value="IHF-like DNA-binding proteins"/>
    <property type="match status" value="1"/>
</dbReference>
<dbReference type="InterPro" id="IPR010992">
    <property type="entry name" value="IHF-like_DNA-bd_dom_sf"/>
</dbReference>
<evidence type="ECO:0000313" key="4">
    <source>
        <dbReference type="EMBL" id="CAD9464395.1"/>
    </source>
</evidence>
<evidence type="ECO:0008006" key="5">
    <source>
        <dbReference type="Google" id="ProtNLM"/>
    </source>
</evidence>
<evidence type="ECO:0000256" key="2">
    <source>
        <dbReference type="RuleBase" id="RU003939"/>
    </source>
</evidence>
<dbReference type="SUPFAM" id="SSF47729">
    <property type="entry name" value="IHF-like DNA-binding proteins"/>
    <property type="match status" value="1"/>
</dbReference>
<keyword evidence="3" id="KW-0732">Signal</keyword>
<name>A0A7S2GQ29_9STRA</name>
<sequence length="141" mass="15407">MKLLAFFFAVSWTVDVFAFTPLVSPLRLQSRQIRSPYVTMAAEKLETVSKKEFLAMLAEKSGKPKTEIEEVLNLALETIVDTVSSGKKASFVGFGSFEPRDRAARAGRNPKTGEVLQIAATKTVGFIASKNFKESVKSGGE</sequence>
<dbReference type="PRINTS" id="PR01727">
    <property type="entry name" value="DNABINDINGHU"/>
</dbReference>
<evidence type="ECO:0000256" key="3">
    <source>
        <dbReference type="SAM" id="SignalP"/>
    </source>
</evidence>
<accession>A0A7S2GQ29</accession>
<dbReference type="Pfam" id="PF00216">
    <property type="entry name" value="Bac_DNA_binding"/>
    <property type="match status" value="1"/>
</dbReference>
<dbReference type="AlphaFoldDB" id="A0A7S2GQ29"/>
<gene>
    <name evidence="4" type="ORF">DSPE1174_LOCUS25676</name>
</gene>
<feature type="signal peptide" evidence="3">
    <location>
        <begin position="1"/>
        <end position="18"/>
    </location>
</feature>
<dbReference type="PANTHER" id="PTHR33175">
    <property type="entry name" value="DNA-BINDING PROTEIN HU"/>
    <property type="match status" value="1"/>
</dbReference>
<dbReference type="GO" id="GO:0030527">
    <property type="term" value="F:structural constituent of chromatin"/>
    <property type="evidence" value="ECO:0007669"/>
    <property type="project" value="InterPro"/>
</dbReference>
<protein>
    <recommendedName>
        <fullName evidence="5">DNA-binding protein HU</fullName>
    </recommendedName>
</protein>
<dbReference type="InterPro" id="IPR000119">
    <property type="entry name" value="Hist_DNA-bd"/>
</dbReference>